<name>A0A0R1RI42_9LACO</name>
<evidence type="ECO:0000313" key="2">
    <source>
        <dbReference type="Proteomes" id="UP000051999"/>
    </source>
</evidence>
<dbReference type="PATRIC" id="fig|1114972.6.peg.1360"/>
<keyword evidence="2" id="KW-1185">Reference proteome</keyword>
<accession>A0A0R1RI42</accession>
<comment type="caution">
    <text evidence="1">The sequence shown here is derived from an EMBL/GenBank/DDBJ whole genome shotgun (WGS) entry which is preliminary data.</text>
</comment>
<protein>
    <submittedName>
        <fullName evidence="1">Uncharacterized protein</fullName>
    </submittedName>
</protein>
<sequence>MESMTTIYVAPNVKQQSVELSDGSRGEVEAETEGAGQTRYSFDFNYHLHPSFWVDRPLKNGMTVNVQTLDGPEKFQIELR</sequence>
<reference evidence="1 2" key="1">
    <citation type="journal article" date="2015" name="Genome Announc.">
        <title>Expanding the biotechnology potential of lactobacilli through comparative genomics of 213 strains and associated genera.</title>
        <authorList>
            <person name="Sun Z."/>
            <person name="Harris H.M."/>
            <person name="McCann A."/>
            <person name="Guo C."/>
            <person name="Argimon S."/>
            <person name="Zhang W."/>
            <person name="Yang X."/>
            <person name="Jeffery I.B."/>
            <person name="Cooney J.C."/>
            <person name="Kagawa T.F."/>
            <person name="Liu W."/>
            <person name="Song Y."/>
            <person name="Salvetti E."/>
            <person name="Wrobel A."/>
            <person name="Rasinkangas P."/>
            <person name="Parkhill J."/>
            <person name="Rea M.C."/>
            <person name="O'Sullivan O."/>
            <person name="Ritari J."/>
            <person name="Douillard F.P."/>
            <person name="Paul Ross R."/>
            <person name="Yang R."/>
            <person name="Briner A.E."/>
            <person name="Felis G.E."/>
            <person name="de Vos W.M."/>
            <person name="Barrangou R."/>
            <person name="Klaenhammer T.R."/>
            <person name="Caufield P.W."/>
            <person name="Cui Y."/>
            <person name="Zhang H."/>
            <person name="O'Toole P.W."/>
        </authorList>
    </citation>
    <scope>NUCLEOTIDE SEQUENCE [LARGE SCALE GENOMIC DNA]</scope>
    <source>
        <strain evidence="1 2">DSM 15814</strain>
    </source>
</reference>
<evidence type="ECO:0000313" key="1">
    <source>
        <dbReference type="EMBL" id="KRL53347.1"/>
    </source>
</evidence>
<dbReference type="eggNOG" id="ENOG5031JDJ">
    <property type="taxonomic scope" value="Bacteria"/>
</dbReference>
<dbReference type="AlphaFoldDB" id="A0A0R1RI42"/>
<organism evidence="1 2">
    <name type="scientific">Furfurilactobacillus rossiae DSM 15814</name>
    <dbReference type="NCBI Taxonomy" id="1114972"/>
    <lineage>
        <taxon>Bacteria</taxon>
        <taxon>Bacillati</taxon>
        <taxon>Bacillota</taxon>
        <taxon>Bacilli</taxon>
        <taxon>Lactobacillales</taxon>
        <taxon>Lactobacillaceae</taxon>
        <taxon>Furfurilactobacillus</taxon>
    </lineage>
</organism>
<dbReference type="EMBL" id="AZFF01000021">
    <property type="protein sequence ID" value="KRL53347.1"/>
    <property type="molecule type" value="Genomic_DNA"/>
</dbReference>
<dbReference type="Proteomes" id="UP000051999">
    <property type="component" value="Unassembled WGS sequence"/>
</dbReference>
<dbReference type="STRING" id="1114972.FD35_GL001342"/>
<proteinExistence type="predicted"/>
<gene>
    <name evidence="1" type="ORF">FD35_GL001342</name>
</gene>